<feature type="transmembrane region" description="Helical" evidence="1">
    <location>
        <begin position="134"/>
        <end position="157"/>
    </location>
</feature>
<feature type="transmembrane region" description="Helical" evidence="1">
    <location>
        <begin position="99"/>
        <end position="119"/>
    </location>
</feature>
<comment type="caution">
    <text evidence="2">The sequence shown here is derived from an EMBL/GenBank/DDBJ whole genome shotgun (WGS) entry which is preliminary data.</text>
</comment>
<evidence type="ECO:0000313" key="3">
    <source>
        <dbReference type="Proteomes" id="UP000574769"/>
    </source>
</evidence>
<dbReference type="AlphaFoldDB" id="A0A7W7EYL1"/>
<reference evidence="2 3" key="1">
    <citation type="submission" date="2020-08" db="EMBL/GenBank/DDBJ databases">
        <title>Genomic Encyclopedia of Type Strains, Phase IV (KMG-IV): sequencing the most valuable type-strain genomes for metagenomic binning, comparative biology and taxonomic classification.</title>
        <authorList>
            <person name="Goeker M."/>
        </authorList>
    </citation>
    <scope>NUCLEOTIDE SEQUENCE [LARGE SCALE GENOMIC DNA]</scope>
    <source>
        <strain evidence="2 3">DSM 15867</strain>
    </source>
</reference>
<sequence length="238" mass="24990">MTPSLLWRGMLAGLVGAFVAATIALIFAEPSIDAAIAFESARAAHHMAGEDVELVSRATQKTYGLYTAMLVYGAGVGGVFAILFAGMQGRVGRAGPRPLALLLGLAGFVAIGLVPALVYPPNPPAVGLHETVRLRTAACFALIAWSLLAAGLSLFLWQRLAGRLPATDRLLAAGALYALLVALAAWLLPQIDEVPAGFPASLLWRFRLAALAVQGVFWLAMADLFGRSAERLMQGRAA</sequence>
<dbReference type="EMBL" id="JACHNY010000004">
    <property type="protein sequence ID" value="MBB4618184.1"/>
    <property type="molecule type" value="Genomic_DNA"/>
</dbReference>
<keyword evidence="1" id="KW-0472">Membrane</keyword>
<feature type="transmembrane region" description="Helical" evidence="1">
    <location>
        <begin position="169"/>
        <end position="188"/>
    </location>
</feature>
<keyword evidence="1" id="KW-0812">Transmembrane</keyword>
<accession>A0A7W7EYL1</accession>
<keyword evidence="1" id="KW-1133">Transmembrane helix</keyword>
<dbReference type="InterPro" id="IPR012666">
    <property type="entry name" value="CbtA_put"/>
</dbReference>
<protein>
    <submittedName>
        <fullName evidence="2">Putative cobalt transporter CbtA</fullName>
    </submittedName>
</protein>
<organism evidence="2 3">
    <name type="scientific">Sphingomonas abaci</name>
    <dbReference type="NCBI Taxonomy" id="237611"/>
    <lineage>
        <taxon>Bacteria</taxon>
        <taxon>Pseudomonadati</taxon>
        <taxon>Pseudomonadota</taxon>
        <taxon>Alphaproteobacteria</taxon>
        <taxon>Sphingomonadales</taxon>
        <taxon>Sphingomonadaceae</taxon>
        <taxon>Sphingomonas</taxon>
    </lineage>
</organism>
<name>A0A7W7EYL1_9SPHN</name>
<gene>
    <name evidence="2" type="ORF">GGQ96_002320</name>
</gene>
<dbReference type="Proteomes" id="UP000574769">
    <property type="component" value="Unassembled WGS sequence"/>
</dbReference>
<evidence type="ECO:0000313" key="2">
    <source>
        <dbReference type="EMBL" id="MBB4618184.1"/>
    </source>
</evidence>
<keyword evidence="3" id="KW-1185">Reference proteome</keyword>
<evidence type="ECO:0000256" key="1">
    <source>
        <dbReference type="SAM" id="Phobius"/>
    </source>
</evidence>
<dbReference type="Pfam" id="PF09490">
    <property type="entry name" value="CbtA"/>
    <property type="match status" value="1"/>
</dbReference>
<dbReference type="RefSeq" id="WP_184114703.1">
    <property type="nucleotide sequence ID" value="NZ_JACHNY010000004.1"/>
</dbReference>
<feature type="transmembrane region" description="Helical" evidence="1">
    <location>
        <begin position="208"/>
        <end position="226"/>
    </location>
</feature>
<feature type="transmembrane region" description="Helical" evidence="1">
    <location>
        <begin position="63"/>
        <end position="87"/>
    </location>
</feature>
<proteinExistence type="predicted"/>